<sequence length="147" mass="16263">MKTILVILDGLADRAQEGLKGLTPLETAHTPHLDYLCNRAETGIMVPYRQGLPLGTETAHFILFGYDLEDFPGRGAIEALGEGTALREDEIYLRTTFGFVEKGGGFLVKSRDTRELSEEEAKLLARAFPSSIEGVNIEWKHSFDVHG</sequence>
<dbReference type="Pfam" id="PF10143">
    <property type="entry name" value="PhosphMutase"/>
    <property type="match status" value="1"/>
</dbReference>
<dbReference type="Gene3D" id="3.30.70.2130">
    <property type="entry name" value="Metalloenzyme domain"/>
    <property type="match status" value="1"/>
</dbReference>
<dbReference type="GO" id="GO:0006096">
    <property type="term" value="P:glycolytic process"/>
    <property type="evidence" value="ECO:0007669"/>
    <property type="project" value="UniProtKB-KW"/>
</dbReference>
<dbReference type="Gene3D" id="3.40.720.10">
    <property type="entry name" value="Alkaline Phosphatase, subunit A"/>
    <property type="match status" value="1"/>
</dbReference>
<protein>
    <submittedName>
        <fullName evidence="1">Phosphoglycerate mutase</fullName>
    </submittedName>
</protein>
<reference evidence="1 2" key="1">
    <citation type="submission" date="2018-08" db="EMBL/GenBank/DDBJ databases">
        <title>The metabolism and importance of syntrophic acetate oxidation coupled to methane or sulfide production in haloalkaline environments.</title>
        <authorList>
            <person name="Timmers P.H.A."/>
            <person name="Vavourakis C.D."/>
            <person name="Sorokin D.Y."/>
            <person name="Sinninghe Damste J.S."/>
            <person name="Muyzer G."/>
            <person name="Stams A.J.M."/>
            <person name="Plugge C.M."/>
        </authorList>
    </citation>
    <scope>NUCLEOTIDE SEQUENCE [LARGE SCALE GENOMIC DNA]</scope>
    <source>
        <strain evidence="1">MSAO_Bac1</strain>
    </source>
</reference>
<name>A0A424Y9F5_9FIRM</name>
<accession>A0A424Y9F5</accession>
<dbReference type="GO" id="GO:0046872">
    <property type="term" value="F:metal ion binding"/>
    <property type="evidence" value="ECO:0007669"/>
    <property type="project" value="InterPro"/>
</dbReference>
<evidence type="ECO:0000313" key="1">
    <source>
        <dbReference type="EMBL" id="RQD72924.1"/>
    </source>
</evidence>
<feature type="non-terminal residue" evidence="1">
    <location>
        <position position="147"/>
    </location>
</feature>
<dbReference type="SUPFAM" id="SSF53649">
    <property type="entry name" value="Alkaline phosphatase-like"/>
    <property type="match status" value="1"/>
</dbReference>
<dbReference type="Proteomes" id="UP000285138">
    <property type="component" value="Unassembled WGS sequence"/>
</dbReference>
<comment type="caution">
    <text evidence="1">The sequence shown here is derived from an EMBL/GenBank/DDBJ whole genome shotgun (WGS) entry which is preliminary data.</text>
</comment>
<gene>
    <name evidence="1" type="ORF">D5R97_10220</name>
</gene>
<organism evidence="1 2">
    <name type="scientific">Candidatus Syntrophonatronum acetioxidans</name>
    <dbReference type="NCBI Taxonomy" id="1795816"/>
    <lineage>
        <taxon>Bacteria</taxon>
        <taxon>Bacillati</taxon>
        <taxon>Bacillota</taxon>
        <taxon>Clostridia</taxon>
        <taxon>Eubacteriales</taxon>
        <taxon>Syntrophomonadaceae</taxon>
        <taxon>Candidatus Syntrophonatronum</taxon>
    </lineage>
</organism>
<dbReference type="PANTHER" id="PTHR31209:SF0">
    <property type="entry name" value="METALLOENZYME DOMAIN-CONTAINING PROTEIN"/>
    <property type="match status" value="1"/>
</dbReference>
<proteinExistence type="predicted"/>
<dbReference type="InterPro" id="IPR017850">
    <property type="entry name" value="Alkaline_phosphatase_core_sf"/>
</dbReference>
<evidence type="ECO:0000313" key="2">
    <source>
        <dbReference type="Proteomes" id="UP000285138"/>
    </source>
</evidence>
<dbReference type="GO" id="GO:0004619">
    <property type="term" value="F:phosphoglycerate mutase activity"/>
    <property type="evidence" value="ECO:0007669"/>
    <property type="project" value="UniProtKB-EC"/>
</dbReference>
<dbReference type="EMBL" id="QZAA01000288">
    <property type="protein sequence ID" value="RQD72924.1"/>
    <property type="molecule type" value="Genomic_DNA"/>
</dbReference>
<dbReference type="PANTHER" id="PTHR31209">
    <property type="entry name" value="COFACTOR-INDEPENDENT PHOSPHOGLYCERATE MUTASE"/>
    <property type="match status" value="1"/>
</dbReference>
<dbReference type="AlphaFoldDB" id="A0A424Y9F5"/>
<dbReference type="InterPro" id="IPR004456">
    <property type="entry name" value="Pglycerate_mutase_ApgM"/>
</dbReference>
<dbReference type="InterPro" id="IPR042253">
    <property type="entry name" value="Pglycerate_mutase_ApgM_sf"/>
</dbReference>